<reference evidence="1 2" key="1">
    <citation type="submission" date="2023-11" db="EMBL/GenBank/DDBJ databases">
        <title>Halocaridina rubra genome assembly.</title>
        <authorList>
            <person name="Smith C."/>
        </authorList>
    </citation>
    <scope>NUCLEOTIDE SEQUENCE [LARGE SCALE GENOMIC DNA]</scope>
    <source>
        <strain evidence="1">EP-1</strain>
        <tissue evidence="1">Whole</tissue>
    </source>
</reference>
<dbReference type="Proteomes" id="UP001381693">
    <property type="component" value="Unassembled WGS sequence"/>
</dbReference>
<gene>
    <name evidence="1" type="ORF">SK128_022274</name>
</gene>
<protein>
    <submittedName>
        <fullName evidence="1">Uncharacterized protein</fullName>
    </submittedName>
</protein>
<evidence type="ECO:0000313" key="2">
    <source>
        <dbReference type="Proteomes" id="UP001381693"/>
    </source>
</evidence>
<name>A0AAN8ZZ16_HALRR</name>
<evidence type="ECO:0000313" key="1">
    <source>
        <dbReference type="EMBL" id="KAK7043290.1"/>
    </source>
</evidence>
<sequence length="90" mass="10507">MGYDKQLMYDCRSSQQKSIDDPRNCCVITDGADQHHHLFLHQLRCDLYLLLLHHHHLSYSSKDVRITTVVKTSCRRVEVREKTAPQMGTP</sequence>
<dbReference type="AlphaFoldDB" id="A0AAN8ZZ16"/>
<comment type="caution">
    <text evidence="1">The sequence shown here is derived from an EMBL/GenBank/DDBJ whole genome shotgun (WGS) entry which is preliminary data.</text>
</comment>
<accession>A0AAN8ZZ16</accession>
<proteinExistence type="predicted"/>
<keyword evidence="2" id="KW-1185">Reference proteome</keyword>
<dbReference type="EMBL" id="JAXCGZ010021824">
    <property type="protein sequence ID" value="KAK7043290.1"/>
    <property type="molecule type" value="Genomic_DNA"/>
</dbReference>
<organism evidence="1 2">
    <name type="scientific">Halocaridina rubra</name>
    <name type="common">Hawaiian red shrimp</name>
    <dbReference type="NCBI Taxonomy" id="373956"/>
    <lineage>
        <taxon>Eukaryota</taxon>
        <taxon>Metazoa</taxon>
        <taxon>Ecdysozoa</taxon>
        <taxon>Arthropoda</taxon>
        <taxon>Crustacea</taxon>
        <taxon>Multicrustacea</taxon>
        <taxon>Malacostraca</taxon>
        <taxon>Eumalacostraca</taxon>
        <taxon>Eucarida</taxon>
        <taxon>Decapoda</taxon>
        <taxon>Pleocyemata</taxon>
        <taxon>Caridea</taxon>
        <taxon>Atyoidea</taxon>
        <taxon>Atyidae</taxon>
        <taxon>Halocaridina</taxon>
    </lineage>
</organism>